<proteinExistence type="predicted"/>
<dbReference type="AlphaFoldDB" id="A0A1I0W2H5"/>
<evidence type="ECO:0000256" key="1">
    <source>
        <dbReference type="SAM" id="Coils"/>
    </source>
</evidence>
<dbReference type="EMBL" id="FOJX01000002">
    <property type="protein sequence ID" value="SFA82547.1"/>
    <property type="molecule type" value="Genomic_DNA"/>
</dbReference>
<keyword evidence="1" id="KW-0175">Coiled coil</keyword>
<evidence type="ECO:0000313" key="3">
    <source>
        <dbReference type="Proteomes" id="UP000183843"/>
    </source>
</evidence>
<accession>A0A1I0W2H5</accession>
<sequence>MFWNFVVGGAVGWLLANLMEEDKPVEKAEVTPEQALEVLVKDIRDEAEWAMEECTTDEEREMVYAQVKESVQKIQLTLQEKGEEIIADLRAQVADAPSKEDVADSVESRVQDFKEKMDNLSDSLNQALSDLKPKTAEV</sequence>
<gene>
    <name evidence="2" type="ORF">SAMN05216587_10251</name>
</gene>
<organism evidence="2 3">
    <name type="scientific">Selenomonas ruminantium</name>
    <dbReference type="NCBI Taxonomy" id="971"/>
    <lineage>
        <taxon>Bacteria</taxon>
        <taxon>Bacillati</taxon>
        <taxon>Bacillota</taxon>
        <taxon>Negativicutes</taxon>
        <taxon>Selenomonadales</taxon>
        <taxon>Selenomonadaceae</taxon>
        <taxon>Selenomonas</taxon>
    </lineage>
</organism>
<dbReference type="Proteomes" id="UP000183843">
    <property type="component" value="Unassembled WGS sequence"/>
</dbReference>
<dbReference type="RefSeq" id="WP_074813285.1">
    <property type="nucleotide sequence ID" value="NZ_FOJX01000002.1"/>
</dbReference>
<protein>
    <submittedName>
        <fullName evidence="2">Uncharacterized protein</fullName>
    </submittedName>
</protein>
<name>A0A1I0W2H5_SELRU</name>
<evidence type="ECO:0000313" key="2">
    <source>
        <dbReference type="EMBL" id="SFA82547.1"/>
    </source>
</evidence>
<reference evidence="2 3" key="1">
    <citation type="submission" date="2016-10" db="EMBL/GenBank/DDBJ databases">
        <authorList>
            <person name="de Groot N.N."/>
        </authorList>
    </citation>
    <scope>NUCLEOTIDE SEQUENCE [LARGE SCALE GENOMIC DNA]</scope>
    <source>
        <strain evidence="2 3">L14</strain>
    </source>
</reference>
<feature type="coiled-coil region" evidence="1">
    <location>
        <begin position="103"/>
        <end position="130"/>
    </location>
</feature>